<evidence type="ECO:0000256" key="3">
    <source>
        <dbReference type="SAM" id="Phobius"/>
    </source>
</evidence>
<comment type="similarity">
    <text evidence="1">Belongs to the synaptotagmin family.</text>
</comment>
<feature type="compositionally biased region" description="Low complexity" evidence="2">
    <location>
        <begin position="317"/>
        <end position="328"/>
    </location>
</feature>
<feature type="compositionally biased region" description="Polar residues" evidence="2">
    <location>
        <begin position="132"/>
        <end position="143"/>
    </location>
</feature>
<proteinExistence type="inferred from homology"/>
<keyword evidence="3" id="KW-0472">Membrane</keyword>
<feature type="compositionally biased region" description="Basic and acidic residues" evidence="2">
    <location>
        <begin position="411"/>
        <end position="426"/>
    </location>
</feature>
<reference evidence="4 5" key="1">
    <citation type="submission" date="2013-11" db="EMBL/GenBank/DDBJ databases">
        <title>The Damaraland mole rat (Fukomys damarensis) genome and evolution of African mole rats.</title>
        <authorList>
            <person name="Gladyshev V.N."/>
            <person name="Fang X."/>
        </authorList>
    </citation>
    <scope>NUCLEOTIDE SEQUENCE [LARGE SCALE GENOMIC DNA]</scope>
    <source>
        <tissue evidence="4">Liver</tissue>
    </source>
</reference>
<dbReference type="eggNOG" id="KOG1028">
    <property type="taxonomic scope" value="Eukaryota"/>
</dbReference>
<evidence type="ECO:0000256" key="2">
    <source>
        <dbReference type="SAM" id="MobiDB-lite"/>
    </source>
</evidence>
<name>A0A091CPW1_FUKDA</name>
<evidence type="ECO:0000313" key="5">
    <source>
        <dbReference type="Proteomes" id="UP000028990"/>
    </source>
</evidence>
<protein>
    <submittedName>
        <fullName evidence="4">Synaptotagmin-14</fullName>
    </submittedName>
</protein>
<feature type="compositionally biased region" description="Basic and acidic residues" evidence="2">
    <location>
        <begin position="295"/>
        <end position="315"/>
    </location>
</feature>
<dbReference type="InterPro" id="IPR043541">
    <property type="entry name" value="SYT14/14L/16"/>
</dbReference>
<accession>A0A091CPW1</accession>
<sequence length="517" mass="56031">MLTAVTFFSLVSPEAVGFLSAVGVFIILMLLLFLYINKKFCFENVGGFPDLGSGYDTRKNSQDKMLSSLVDTIGSAVGDLATAVGEAGYAFTDSVAEQVTSLVSGLRAEDGAAAEGAADSSALKDARLPDVSGNTSDQETQPQGGHRAKAVNCYSTPASQKQQRGSGEERLLTHAPDGPQALSELQETANAGDSPVKSRRSNSGIARSKQKPRAGPAGHDLESTDRGKIIGSGIHSNGRNEVKEARYQGMKSNVNTSDGKNIVYEQKKCIATDNPKIESQPVLVVGDEEKMGHFNKNKNLDVGHSDHLKKAEKQITSKGSKGSEMGSGNECSPKGVLTSQRNRLQKSIVKEDVSPAPSANSKEKFPGKTKGQTNPTTSHQVRRDKQTNKNEASVTEKGTAQSKVAKYSKIIPEKDNSYMDRDEHGSSSESEDDALGKYHQALSRTHLSRLPLVDSRQKHYAWETRQKYSPLSAEYDGYSSEASVDGDMMNFKKRIILPTFLKNCPVLRDEAFDKIFL</sequence>
<feature type="compositionally biased region" description="Polar residues" evidence="2">
    <location>
        <begin position="389"/>
        <end position="402"/>
    </location>
</feature>
<organism evidence="4 5">
    <name type="scientific">Fukomys damarensis</name>
    <name type="common">Damaraland mole rat</name>
    <name type="synonym">Cryptomys damarensis</name>
    <dbReference type="NCBI Taxonomy" id="885580"/>
    <lineage>
        <taxon>Eukaryota</taxon>
        <taxon>Metazoa</taxon>
        <taxon>Chordata</taxon>
        <taxon>Craniata</taxon>
        <taxon>Vertebrata</taxon>
        <taxon>Euteleostomi</taxon>
        <taxon>Mammalia</taxon>
        <taxon>Eutheria</taxon>
        <taxon>Euarchontoglires</taxon>
        <taxon>Glires</taxon>
        <taxon>Rodentia</taxon>
        <taxon>Hystricomorpha</taxon>
        <taxon>Bathyergidae</taxon>
        <taxon>Fukomys</taxon>
    </lineage>
</organism>
<dbReference type="PANTHER" id="PTHR46129:SF3">
    <property type="entry name" value="SYNAPTOTAGMIN-14-RELATED"/>
    <property type="match status" value="1"/>
</dbReference>
<feature type="compositionally biased region" description="Polar residues" evidence="2">
    <location>
        <begin position="153"/>
        <end position="165"/>
    </location>
</feature>
<dbReference type="EMBL" id="KN124946">
    <property type="protein sequence ID" value="KFO19678.1"/>
    <property type="molecule type" value="Genomic_DNA"/>
</dbReference>
<feature type="compositionally biased region" description="Polar residues" evidence="2">
    <location>
        <begin position="370"/>
        <end position="379"/>
    </location>
</feature>
<keyword evidence="3" id="KW-1133">Transmembrane helix</keyword>
<dbReference type="PANTHER" id="PTHR46129">
    <property type="entry name" value="SYNAPTOTAGMIN 14, ISOFORM D"/>
    <property type="match status" value="1"/>
</dbReference>
<keyword evidence="3" id="KW-0812">Transmembrane</keyword>
<feature type="region of interest" description="Disordered" evidence="2">
    <location>
        <begin position="114"/>
        <end position="236"/>
    </location>
</feature>
<feature type="compositionally biased region" description="Basic and acidic residues" evidence="2">
    <location>
        <begin position="219"/>
        <end position="228"/>
    </location>
</feature>
<feature type="transmembrane region" description="Helical" evidence="3">
    <location>
        <begin position="15"/>
        <end position="36"/>
    </location>
</feature>
<dbReference type="AlphaFoldDB" id="A0A091CPW1"/>
<gene>
    <name evidence="4" type="ORF">H920_18989</name>
</gene>
<keyword evidence="5" id="KW-1185">Reference proteome</keyword>
<dbReference type="Proteomes" id="UP000028990">
    <property type="component" value="Unassembled WGS sequence"/>
</dbReference>
<feature type="region of interest" description="Disordered" evidence="2">
    <location>
        <begin position="295"/>
        <end position="434"/>
    </location>
</feature>
<dbReference type="GO" id="GO:0005543">
    <property type="term" value="F:phospholipid binding"/>
    <property type="evidence" value="ECO:0007669"/>
    <property type="project" value="TreeGrafter"/>
</dbReference>
<evidence type="ECO:0000313" key="4">
    <source>
        <dbReference type="EMBL" id="KFO19678.1"/>
    </source>
</evidence>
<evidence type="ECO:0000256" key="1">
    <source>
        <dbReference type="ARBA" id="ARBA00006996"/>
    </source>
</evidence>